<protein>
    <recommendedName>
        <fullName evidence="4">LPXTG-motif cell wall anchor domain protein</fullName>
    </recommendedName>
</protein>
<feature type="compositionally biased region" description="Polar residues" evidence="1">
    <location>
        <begin position="388"/>
        <end position="403"/>
    </location>
</feature>
<feature type="compositionally biased region" description="Polar residues" evidence="1">
    <location>
        <begin position="222"/>
        <end position="236"/>
    </location>
</feature>
<feature type="compositionally biased region" description="Low complexity" evidence="1">
    <location>
        <begin position="552"/>
        <end position="584"/>
    </location>
</feature>
<reference evidence="2" key="1">
    <citation type="submission" date="2022-10" db="EMBL/GenBank/DDBJ databases">
        <title>Culturing micro-colonial fungi from biological soil crusts in the Mojave desert and describing Neophaeococcomyces mojavensis, and introducing the new genera and species Taxawa tesnikishii.</title>
        <authorList>
            <person name="Kurbessoian T."/>
            <person name="Stajich J.E."/>
        </authorList>
    </citation>
    <scope>NUCLEOTIDE SEQUENCE</scope>
    <source>
        <strain evidence="2">TK_41</strain>
    </source>
</reference>
<keyword evidence="3" id="KW-1185">Reference proteome</keyword>
<evidence type="ECO:0008006" key="4">
    <source>
        <dbReference type="Google" id="ProtNLM"/>
    </source>
</evidence>
<feature type="compositionally biased region" description="Basic and acidic residues" evidence="1">
    <location>
        <begin position="342"/>
        <end position="356"/>
    </location>
</feature>
<feature type="compositionally biased region" description="Polar residues" evidence="1">
    <location>
        <begin position="170"/>
        <end position="194"/>
    </location>
</feature>
<feature type="compositionally biased region" description="Basic and acidic residues" evidence="1">
    <location>
        <begin position="313"/>
        <end position="330"/>
    </location>
</feature>
<gene>
    <name evidence="2" type="ORF">H2200_007412</name>
</gene>
<sequence>MAANELDQINTLPVVAAPTSSSLNARVPRPVHHHTHPHHHSVPYYILDTSTTESGNCHNIHGRVTETFAQGSPCHHRYPARIAEVKDDLTFRPPLRKKPKLSSNATETTSLPTAAPSPGMRRLVGISKTTSVPSFNSPSLHANPDNDKDRRPSSSSGISPSSANPPLLRRTNSNTLQRSASQRRPPASHSSYGIETTLGPPPSYSTQRTLSQDRVRLDRTSSSRAADSPSREGSPTKNKRDTSPSKSRRDQSPSKPDGPASDADPNPAQLSIVNLEATPSSTGSSADEVSTQEVSSPETADTESVLTPTSDVNKGHPIAEAKSMHEKENEEPVLLRPAASEEDSKGSSSDEKKSEDLFLNIAKTDASRSAGQTQAKLEKRRSRVSLPFFTSTRPSTGYKSSPIQERFDTASVSGRSEALSYYNKRASLGQHVPSTFSRTYTQDSTIRAGGLDTQSSHPADMPRRTLPRRYSNANSTTNTVAEPVRTFSRPSTARTNRMVSDGGAFLDRPRMPEPNPTESTISTTAPSTVWDELDDLKSRIKKLELTGKLPPSSAAAMSSAERPKTATTAATTMSSSPKPKPAAAPQLTSAIEGIPSNIHPTLHEALGNAKAVLNHEVYQKLQATAQDALQLSMMMSPEGYSAGASTVGTSSISERQIRRRTESMCRSLTELAIAILADNKQPPQPVTRPGSRDAYQPISGLRSRRYSNDTNDRPPVTSRVQSRLEIRRTSAQLGSALNSQPTPPEDKYQTPPTALPPMPTSSSSRIGRTTSLVRSRRTPGYNADGATDDEESSPSVRPVSRAMTEVSTYRQAAKDRAAYSREYTAQHPMPQHPMPSTAETNSATRSQLPAHISTHLIPRRKYGNLSSNTSNVGTPQERTPVTPKEPWGRITIVPAFASSPVDVTPESQNQSGPRPSSTRRSLGFTSRISSVSSRLRAAKGERNASGVRDTPDLRGPPSRDIASSGQGQMLDNHAPLERHGSGQSFES</sequence>
<feature type="compositionally biased region" description="Polar residues" evidence="1">
    <location>
        <begin position="127"/>
        <end position="140"/>
    </location>
</feature>
<feature type="compositionally biased region" description="Basic and acidic residues" evidence="1">
    <location>
        <begin position="211"/>
        <end position="221"/>
    </location>
</feature>
<evidence type="ECO:0000313" key="2">
    <source>
        <dbReference type="EMBL" id="KAJ9608424.1"/>
    </source>
</evidence>
<feature type="compositionally biased region" description="Polar residues" evidence="1">
    <location>
        <begin position="905"/>
        <end position="933"/>
    </location>
</feature>
<dbReference type="AlphaFoldDB" id="A0AA38X7V9"/>
<comment type="caution">
    <text evidence="2">The sequence shown here is derived from an EMBL/GenBank/DDBJ whole genome shotgun (WGS) entry which is preliminary data.</text>
</comment>
<feature type="region of interest" description="Disordered" evidence="1">
    <location>
        <begin position="826"/>
        <end position="845"/>
    </location>
</feature>
<dbReference type="Proteomes" id="UP001172673">
    <property type="component" value="Unassembled WGS sequence"/>
</dbReference>
<accession>A0AA38X7V9</accession>
<feature type="compositionally biased region" description="Low complexity" evidence="1">
    <location>
        <begin position="153"/>
        <end position="166"/>
    </location>
</feature>
<feature type="compositionally biased region" description="Polar residues" evidence="1">
    <location>
        <begin position="471"/>
        <end position="480"/>
    </location>
</feature>
<feature type="region of interest" description="Disordered" evidence="1">
    <location>
        <begin position="855"/>
        <end position="987"/>
    </location>
</feature>
<evidence type="ECO:0000313" key="3">
    <source>
        <dbReference type="Proteomes" id="UP001172673"/>
    </source>
</evidence>
<feature type="region of interest" description="Disordered" evidence="1">
    <location>
        <begin position="549"/>
        <end position="584"/>
    </location>
</feature>
<feature type="compositionally biased region" description="Polar residues" evidence="1">
    <location>
        <begin position="101"/>
        <end position="112"/>
    </location>
</feature>
<feature type="compositionally biased region" description="Polar residues" evidence="1">
    <location>
        <begin position="864"/>
        <end position="879"/>
    </location>
</feature>
<name>A0AA38X7V9_9EURO</name>
<feature type="compositionally biased region" description="Polar residues" evidence="1">
    <location>
        <begin position="268"/>
        <end position="312"/>
    </location>
</feature>
<feature type="compositionally biased region" description="Polar residues" evidence="1">
    <location>
        <begin position="729"/>
        <end position="740"/>
    </location>
</feature>
<feature type="region of interest" description="Disordered" evidence="1">
    <location>
        <begin position="679"/>
        <end position="808"/>
    </location>
</feature>
<feature type="region of interest" description="Disordered" evidence="1">
    <location>
        <begin position="448"/>
        <end position="523"/>
    </location>
</feature>
<feature type="compositionally biased region" description="Basic and acidic residues" evidence="1">
    <location>
        <begin position="238"/>
        <end position="252"/>
    </location>
</feature>
<dbReference type="EMBL" id="JAPDRK010000010">
    <property type="protein sequence ID" value="KAJ9608424.1"/>
    <property type="molecule type" value="Genomic_DNA"/>
</dbReference>
<evidence type="ECO:0000256" key="1">
    <source>
        <dbReference type="SAM" id="MobiDB-lite"/>
    </source>
</evidence>
<feature type="compositionally biased region" description="Low complexity" evidence="1">
    <location>
        <begin position="760"/>
        <end position="771"/>
    </location>
</feature>
<feature type="region of interest" description="Disordered" evidence="1">
    <location>
        <begin position="89"/>
        <end position="403"/>
    </location>
</feature>
<proteinExistence type="predicted"/>
<feature type="compositionally biased region" description="Polar residues" evidence="1">
    <location>
        <begin position="488"/>
        <end position="498"/>
    </location>
</feature>
<organism evidence="2 3">
    <name type="scientific">Cladophialophora chaetospira</name>
    <dbReference type="NCBI Taxonomy" id="386627"/>
    <lineage>
        <taxon>Eukaryota</taxon>
        <taxon>Fungi</taxon>
        <taxon>Dikarya</taxon>
        <taxon>Ascomycota</taxon>
        <taxon>Pezizomycotina</taxon>
        <taxon>Eurotiomycetes</taxon>
        <taxon>Chaetothyriomycetidae</taxon>
        <taxon>Chaetothyriales</taxon>
        <taxon>Herpotrichiellaceae</taxon>
        <taxon>Cladophialophora</taxon>
    </lineage>
</organism>